<keyword evidence="2" id="KW-1185">Reference proteome</keyword>
<evidence type="ECO:0000313" key="1">
    <source>
        <dbReference type="EMBL" id="KAG9450069.1"/>
    </source>
</evidence>
<proteinExistence type="predicted"/>
<dbReference type="AlphaFoldDB" id="A0AAV7ENT7"/>
<sequence length="188" mass="20604">MGPTLIQLILLVRNSGCVELESQLRRTGGTSSCAAVSLRRSPCGSHPVKIGSCGAFALWQIGKFRRISIAPNWDPSCDELKDSCYGEPKNLNQRILVATQCRISIMTKLGRGTTEGFGELTSRGSTTSVLRRCELRLKCHGHRSGQVDSSGTIWCWHASVEKDNARMVSASADFSGLRIVRVRLWALP</sequence>
<comment type="caution">
    <text evidence="1">The sequence shown here is derived from an EMBL/GenBank/DDBJ whole genome shotgun (WGS) entry which is preliminary data.</text>
</comment>
<evidence type="ECO:0000313" key="2">
    <source>
        <dbReference type="Proteomes" id="UP000825729"/>
    </source>
</evidence>
<dbReference type="Proteomes" id="UP000825729">
    <property type="component" value="Unassembled WGS sequence"/>
</dbReference>
<accession>A0AAV7ENT7</accession>
<dbReference type="EMBL" id="JAINDJ010000004">
    <property type="protein sequence ID" value="KAG9450069.1"/>
    <property type="molecule type" value="Genomic_DNA"/>
</dbReference>
<organism evidence="1 2">
    <name type="scientific">Aristolochia fimbriata</name>
    <name type="common">White veined hardy Dutchman's pipe vine</name>
    <dbReference type="NCBI Taxonomy" id="158543"/>
    <lineage>
        <taxon>Eukaryota</taxon>
        <taxon>Viridiplantae</taxon>
        <taxon>Streptophyta</taxon>
        <taxon>Embryophyta</taxon>
        <taxon>Tracheophyta</taxon>
        <taxon>Spermatophyta</taxon>
        <taxon>Magnoliopsida</taxon>
        <taxon>Magnoliidae</taxon>
        <taxon>Piperales</taxon>
        <taxon>Aristolochiaceae</taxon>
        <taxon>Aristolochia</taxon>
    </lineage>
</organism>
<protein>
    <submittedName>
        <fullName evidence="1">Uncharacterized protein</fullName>
    </submittedName>
</protein>
<reference evidence="1 2" key="1">
    <citation type="submission" date="2021-07" db="EMBL/GenBank/DDBJ databases">
        <title>The Aristolochia fimbriata genome: insights into angiosperm evolution, floral development and chemical biosynthesis.</title>
        <authorList>
            <person name="Jiao Y."/>
        </authorList>
    </citation>
    <scope>NUCLEOTIDE SEQUENCE [LARGE SCALE GENOMIC DNA]</scope>
    <source>
        <strain evidence="1">IBCAS-2021</strain>
        <tissue evidence="1">Leaf</tissue>
    </source>
</reference>
<name>A0AAV7ENT7_ARIFI</name>
<gene>
    <name evidence="1" type="ORF">H6P81_010034</name>
</gene>